<sequence length="153" mass="17009">MEKDVSPSHKRYMQGVLLSKIAPGVHRVLTESDLYRSKSVSGLPLKSELTNLIEKTLQEVEAGNSEERTKSEVEDCQVELNKKGADDKEEDKNGDYGQEEYGTRVGTAEQLEAQTEDLKMEEVLLEVQASNSNATNCSSFIRKPGKCVGHCKM</sequence>
<dbReference type="PANTHER" id="PTHR39223">
    <property type="entry name" value="RIKEN CDNA 1700029H14 GENE"/>
    <property type="match status" value="1"/>
</dbReference>
<evidence type="ECO:0000256" key="1">
    <source>
        <dbReference type="SAM" id="MobiDB-lite"/>
    </source>
</evidence>
<dbReference type="EMBL" id="JAHGAV010000015">
    <property type="protein sequence ID" value="KAG6938912.1"/>
    <property type="molecule type" value="Genomic_DNA"/>
</dbReference>
<dbReference type="Proteomes" id="UP000765507">
    <property type="component" value="Unassembled WGS sequence"/>
</dbReference>
<keyword evidence="3" id="KW-1185">Reference proteome</keyword>
<dbReference type="InterPro" id="IPR040020">
    <property type="entry name" value="C13orf46-like"/>
</dbReference>
<reference evidence="2 3" key="1">
    <citation type="journal article" date="2020" name="G3 (Bethesda)">
        <title>Draft Genome of the Common Snapping Turtle, Chelydra serpentina, a Model for Phenotypic Plasticity in Reptiles.</title>
        <authorList>
            <person name="Das D."/>
            <person name="Singh S.K."/>
            <person name="Bierstedt J."/>
            <person name="Erickson A."/>
            <person name="Galli G.L.J."/>
            <person name="Crossley D.A. 2nd"/>
            <person name="Rhen T."/>
        </authorList>
    </citation>
    <scope>NUCLEOTIDE SEQUENCE [LARGE SCALE GENOMIC DNA]</scope>
    <source>
        <strain evidence="2">KW</strain>
    </source>
</reference>
<evidence type="ECO:0000313" key="2">
    <source>
        <dbReference type="EMBL" id="KAG6938912.1"/>
    </source>
</evidence>
<accession>A0A8T1TBQ9</accession>
<proteinExistence type="predicted"/>
<evidence type="ECO:0000313" key="3">
    <source>
        <dbReference type="Proteomes" id="UP000765507"/>
    </source>
</evidence>
<protein>
    <submittedName>
        <fullName evidence="2">Uncharacterized protein</fullName>
    </submittedName>
</protein>
<gene>
    <name evidence="2" type="ORF">G0U57_004561</name>
</gene>
<dbReference type="AlphaFoldDB" id="A0A8T1TBQ9"/>
<dbReference type="PANTHER" id="PTHR39223:SF1">
    <property type="entry name" value="RIKEN CDNA 1700029H14 GENE"/>
    <property type="match status" value="1"/>
</dbReference>
<organism evidence="2 3">
    <name type="scientific">Chelydra serpentina</name>
    <name type="common">Snapping turtle</name>
    <name type="synonym">Testudo serpentina</name>
    <dbReference type="NCBI Taxonomy" id="8475"/>
    <lineage>
        <taxon>Eukaryota</taxon>
        <taxon>Metazoa</taxon>
        <taxon>Chordata</taxon>
        <taxon>Craniata</taxon>
        <taxon>Vertebrata</taxon>
        <taxon>Euteleostomi</taxon>
        <taxon>Archelosauria</taxon>
        <taxon>Testudinata</taxon>
        <taxon>Testudines</taxon>
        <taxon>Cryptodira</taxon>
        <taxon>Durocryptodira</taxon>
        <taxon>Americhelydia</taxon>
        <taxon>Chelydroidea</taxon>
        <taxon>Chelydridae</taxon>
        <taxon>Chelydra</taxon>
    </lineage>
</organism>
<name>A0A8T1TBQ9_CHESE</name>
<comment type="caution">
    <text evidence="2">The sequence shown here is derived from an EMBL/GenBank/DDBJ whole genome shotgun (WGS) entry which is preliminary data.</text>
</comment>
<feature type="region of interest" description="Disordered" evidence="1">
    <location>
        <begin position="80"/>
        <end position="106"/>
    </location>
</feature>
<feature type="compositionally biased region" description="Basic and acidic residues" evidence="1">
    <location>
        <begin position="80"/>
        <end position="94"/>
    </location>
</feature>